<protein>
    <recommendedName>
        <fullName evidence="9 10">2,3-bisphosphoglycerate-independent phosphoglycerate mutase</fullName>
        <shortName evidence="10">BPG-independent PGAM</shortName>
        <shortName evidence="10">Phosphoglyceromutase</shortName>
        <shortName evidence="10">iPGM</shortName>
        <ecNumber evidence="4 10">5.4.2.12</ecNumber>
    </recommendedName>
</protein>
<dbReference type="Pfam" id="PF01676">
    <property type="entry name" value="Metalloenzyme"/>
    <property type="match status" value="1"/>
</dbReference>
<dbReference type="GO" id="GO:0006096">
    <property type="term" value="P:glycolytic process"/>
    <property type="evidence" value="ECO:0007669"/>
    <property type="project" value="UniProtKB-UniRule"/>
</dbReference>
<dbReference type="AlphaFoldDB" id="A0A410PU47"/>
<evidence type="ECO:0000256" key="8">
    <source>
        <dbReference type="ARBA" id="ARBA00023235"/>
    </source>
</evidence>
<feature type="binding site" evidence="10 13">
    <location>
        <position position="463"/>
    </location>
    <ligand>
        <name>Mn(2+)</name>
        <dbReference type="ChEBI" id="CHEBI:29035"/>
        <label>1</label>
    </ligand>
</feature>
<dbReference type="FunFam" id="3.40.1450.10:FF:000001">
    <property type="entry name" value="2,3-bisphosphoglycerate-independent phosphoglycerate mutase"/>
    <property type="match status" value="1"/>
</dbReference>
<comment type="cofactor">
    <cofactor evidence="10">
        <name>Mn(2+)</name>
        <dbReference type="ChEBI" id="CHEBI:29035"/>
    </cofactor>
    <text evidence="10">Binds 2 manganese ions per subunit.</text>
</comment>
<dbReference type="PIRSF" id="PIRSF001492">
    <property type="entry name" value="IPGAM"/>
    <property type="match status" value="1"/>
</dbReference>
<sequence>MNKFARPTMLMILDGYGINKNTYGNAIAAASKPNLDKIFEKYPHTTLKACGLDVGLPAGQMGNSEVGHLNIGAGRIVYQELTKITKEIEEGSFFENKVIHEAMQHAIENHSALHLLGLVSDGGVHSHIGHLFALLDMAKKKGVETVYVHALLDGRDVPPRCAKKYIEQLEAHMKEIGLGSISTVAGRYYGMDRDKRWERVIKCYDAMTLGKGVQAKSAVEAIETAYDKDQSDEFIVPAVIQSGNSAPATVKDKDAVIMFNFRPDRAREITRAFVSDDFDGFERKKVIKNLFYVCMTQYDAEMPHVSVAFPPQSLKNTLGEYLAKQNLTQLRIAETEKYAHVTFFFNGGVEAPNKDEDRILIPSPSVATYDLQPEMSAYGITEKVLEQIHKETYDVIILNFANADMVGHTGVFEAAEKAVEALDNCVAQIADAILDKGGQILLTADHGNADCMLNEKGEIVTAHSLNDVPLVHIAKEPVHLKDGGILADIAPTMLDLMGIAIPDEMTGKSLID</sequence>
<evidence type="ECO:0000256" key="11">
    <source>
        <dbReference type="PIRSR" id="PIRSR001492-1"/>
    </source>
</evidence>
<dbReference type="OrthoDB" id="9800863at2"/>
<evidence type="ECO:0000256" key="4">
    <source>
        <dbReference type="ARBA" id="ARBA00012026"/>
    </source>
</evidence>
<dbReference type="UniPathway" id="UPA00109">
    <property type="reaction ID" value="UER00186"/>
</dbReference>
<evidence type="ECO:0000256" key="5">
    <source>
        <dbReference type="ARBA" id="ARBA00022723"/>
    </source>
</evidence>
<dbReference type="PANTHER" id="PTHR31637">
    <property type="entry name" value="2,3-BISPHOSPHOGLYCERATE-INDEPENDENT PHOSPHOGLYCERATE MUTASE"/>
    <property type="match status" value="1"/>
</dbReference>
<feature type="binding site" evidence="10 13">
    <location>
        <position position="64"/>
    </location>
    <ligand>
        <name>Mn(2+)</name>
        <dbReference type="ChEBI" id="CHEBI:29035"/>
        <label>2</label>
    </ligand>
</feature>
<dbReference type="SUPFAM" id="SSF53649">
    <property type="entry name" value="Alkaline phosphatase-like"/>
    <property type="match status" value="1"/>
</dbReference>
<dbReference type="EC" id="5.4.2.12" evidence="4 10"/>
<evidence type="ECO:0000259" key="15">
    <source>
        <dbReference type="Pfam" id="PF06415"/>
    </source>
</evidence>
<dbReference type="InterPro" id="IPR005995">
    <property type="entry name" value="Pgm_bpd_ind"/>
</dbReference>
<reference evidence="16 17" key="1">
    <citation type="submission" date="2019-01" db="EMBL/GenBank/DDBJ databases">
        <title>Draft genomes of a novel of Aminipila strains.</title>
        <authorList>
            <person name="Ma S."/>
        </authorList>
    </citation>
    <scope>NUCLEOTIDE SEQUENCE [LARGE SCALE GENOMIC DNA]</scope>
    <source>
        <strain evidence="17">JN-39</strain>
    </source>
</reference>
<keyword evidence="7 10" id="KW-0464">Manganese</keyword>
<keyword evidence="6 10" id="KW-0324">Glycolysis</keyword>
<comment type="pathway">
    <text evidence="2 10">Carbohydrate degradation; glycolysis; pyruvate from D-glyceraldehyde 3-phosphate: step 3/5.</text>
</comment>
<organism evidence="16 17">
    <name type="scientific">Aminipila luticellarii</name>
    <dbReference type="NCBI Taxonomy" id="2507160"/>
    <lineage>
        <taxon>Bacteria</taxon>
        <taxon>Bacillati</taxon>
        <taxon>Bacillota</taxon>
        <taxon>Clostridia</taxon>
        <taxon>Peptostreptococcales</taxon>
        <taxon>Anaerovoracaceae</taxon>
        <taxon>Aminipila</taxon>
    </lineage>
</organism>
<evidence type="ECO:0000256" key="12">
    <source>
        <dbReference type="PIRSR" id="PIRSR001492-2"/>
    </source>
</evidence>
<dbReference type="HAMAP" id="MF_01038">
    <property type="entry name" value="GpmI"/>
    <property type="match status" value="1"/>
</dbReference>
<feature type="binding site" evidence="10 12">
    <location>
        <position position="125"/>
    </location>
    <ligand>
        <name>substrate</name>
    </ligand>
</feature>
<dbReference type="GO" id="GO:0006007">
    <property type="term" value="P:glucose catabolic process"/>
    <property type="evidence" value="ECO:0007669"/>
    <property type="project" value="InterPro"/>
</dbReference>
<dbReference type="InterPro" id="IPR011258">
    <property type="entry name" value="BPG-indep_PGM_N"/>
</dbReference>
<dbReference type="RefSeq" id="WP_128745127.1">
    <property type="nucleotide sequence ID" value="NZ_CP035281.1"/>
</dbReference>
<feature type="domain" description="BPG-independent PGAM N-terminal" evidence="15">
    <location>
        <begin position="84"/>
        <end position="299"/>
    </location>
</feature>
<proteinExistence type="inferred from homology"/>
<name>A0A410PU47_9FIRM</name>
<dbReference type="KEGG" id="amij:EQM06_04095"/>
<comment type="similarity">
    <text evidence="3 10">Belongs to the BPG-independent phosphoglycerate mutase family.</text>
</comment>
<evidence type="ECO:0000313" key="17">
    <source>
        <dbReference type="Proteomes" id="UP000287601"/>
    </source>
</evidence>
<dbReference type="PANTHER" id="PTHR31637:SF0">
    <property type="entry name" value="2,3-BISPHOSPHOGLYCERATE-INDEPENDENT PHOSPHOGLYCERATE MUTASE"/>
    <property type="match status" value="1"/>
</dbReference>
<evidence type="ECO:0000256" key="3">
    <source>
        <dbReference type="ARBA" id="ARBA00008819"/>
    </source>
</evidence>
<evidence type="ECO:0000259" key="14">
    <source>
        <dbReference type="Pfam" id="PF01676"/>
    </source>
</evidence>
<dbReference type="CDD" id="cd16010">
    <property type="entry name" value="iPGM"/>
    <property type="match status" value="1"/>
</dbReference>
<dbReference type="InterPro" id="IPR017850">
    <property type="entry name" value="Alkaline_phosphatase_core_sf"/>
</dbReference>
<comment type="subunit">
    <text evidence="10">Monomer.</text>
</comment>
<dbReference type="InterPro" id="IPR036646">
    <property type="entry name" value="PGAM_B_sf"/>
</dbReference>
<evidence type="ECO:0000256" key="6">
    <source>
        <dbReference type="ARBA" id="ARBA00023152"/>
    </source>
</evidence>
<keyword evidence="17" id="KW-1185">Reference proteome</keyword>
<evidence type="ECO:0000256" key="7">
    <source>
        <dbReference type="ARBA" id="ARBA00023211"/>
    </source>
</evidence>
<feature type="binding site" evidence="10 13">
    <location>
        <position position="14"/>
    </location>
    <ligand>
        <name>Mn(2+)</name>
        <dbReference type="ChEBI" id="CHEBI:29035"/>
        <label>2</label>
    </ligand>
</feature>
<feature type="active site" description="Phosphoserine intermediate" evidence="10 11">
    <location>
        <position position="64"/>
    </location>
</feature>
<evidence type="ECO:0000256" key="2">
    <source>
        <dbReference type="ARBA" id="ARBA00004798"/>
    </source>
</evidence>
<evidence type="ECO:0000256" key="13">
    <source>
        <dbReference type="PIRSR" id="PIRSR001492-3"/>
    </source>
</evidence>
<feature type="domain" description="Metalloenzyme" evidence="14">
    <location>
        <begin position="7"/>
        <end position="499"/>
    </location>
</feature>
<evidence type="ECO:0000256" key="1">
    <source>
        <dbReference type="ARBA" id="ARBA00000370"/>
    </source>
</evidence>
<dbReference type="Pfam" id="PF06415">
    <property type="entry name" value="iPGM_N"/>
    <property type="match status" value="1"/>
</dbReference>
<dbReference type="SUPFAM" id="SSF64158">
    <property type="entry name" value="2,3-Bisphosphoglycerate-independent phosphoglycerate mutase, substrate-binding domain"/>
    <property type="match status" value="1"/>
</dbReference>
<evidence type="ECO:0000256" key="10">
    <source>
        <dbReference type="HAMAP-Rule" id="MF_01038"/>
    </source>
</evidence>
<dbReference type="Proteomes" id="UP000287601">
    <property type="component" value="Chromosome"/>
</dbReference>
<dbReference type="Gene3D" id="3.40.1450.10">
    <property type="entry name" value="BPG-independent phosphoglycerate mutase, domain B"/>
    <property type="match status" value="1"/>
</dbReference>
<dbReference type="InterPro" id="IPR006124">
    <property type="entry name" value="Metalloenzyme"/>
</dbReference>
<feature type="binding site" evidence="10 12">
    <location>
        <position position="193"/>
    </location>
    <ligand>
        <name>substrate</name>
    </ligand>
</feature>
<feature type="binding site" evidence="10 12">
    <location>
        <begin position="262"/>
        <end position="265"/>
    </location>
    <ligand>
        <name>substrate</name>
    </ligand>
</feature>
<comment type="catalytic activity">
    <reaction evidence="1 10">
        <text>(2R)-2-phosphoglycerate = (2R)-3-phosphoglycerate</text>
        <dbReference type="Rhea" id="RHEA:15901"/>
        <dbReference type="ChEBI" id="CHEBI:58272"/>
        <dbReference type="ChEBI" id="CHEBI:58289"/>
        <dbReference type="EC" id="5.4.2.12"/>
    </reaction>
</comment>
<dbReference type="EMBL" id="CP035281">
    <property type="protein sequence ID" value="QAT42477.1"/>
    <property type="molecule type" value="Genomic_DNA"/>
</dbReference>
<feature type="binding site" evidence="10 12">
    <location>
        <position position="187"/>
    </location>
    <ligand>
        <name>substrate</name>
    </ligand>
</feature>
<dbReference type="NCBIfam" id="TIGR01307">
    <property type="entry name" value="pgm_bpd_ind"/>
    <property type="match status" value="1"/>
</dbReference>
<keyword evidence="8 10" id="KW-0413">Isomerase</keyword>
<feature type="binding site" evidence="10 12">
    <location>
        <begin position="155"/>
        <end position="156"/>
    </location>
    <ligand>
        <name>substrate</name>
    </ligand>
</feature>
<accession>A0A410PU47</accession>
<comment type="function">
    <text evidence="10">Catalyzes the interconversion of 2-phosphoglycerate and 3-phosphoglycerate.</text>
</comment>
<dbReference type="Gene3D" id="3.40.720.10">
    <property type="entry name" value="Alkaline Phosphatase, subunit A"/>
    <property type="match status" value="1"/>
</dbReference>
<keyword evidence="5 10" id="KW-0479">Metal-binding</keyword>
<feature type="binding site" evidence="10 13">
    <location>
        <position position="446"/>
    </location>
    <ligand>
        <name>Mn(2+)</name>
        <dbReference type="ChEBI" id="CHEBI:29035"/>
        <label>2</label>
    </ligand>
</feature>
<evidence type="ECO:0000256" key="9">
    <source>
        <dbReference type="ARBA" id="ARBA00071648"/>
    </source>
</evidence>
<feature type="binding site" evidence="10 13">
    <location>
        <position position="445"/>
    </location>
    <ligand>
        <name>Mn(2+)</name>
        <dbReference type="ChEBI" id="CHEBI:29035"/>
        <label>2</label>
    </ligand>
</feature>
<dbReference type="GO" id="GO:0004619">
    <property type="term" value="F:phosphoglycerate mutase activity"/>
    <property type="evidence" value="ECO:0007669"/>
    <property type="project" value="UniProtKB-UniRule"/>
</dbReference>
<gene>
    <name evidence="10" type="primary">gpmI</name>
    <name evidence="16" type="ORF">EQM06_04095</name>
</gene>
<feature type="binding site" evidence="10 13">
    <location>
        <position position="404"/>
    </location>
    <ligand>
        <name>Mn(2+)</name>
        <dbReference type="ChEBI" id="CHEBI:29035"/>
        <label>1</label>
    </ligand>
</feature>
<evidence type="ECO:0000313" key="16">
    <source>
        <dbReference type="EMBL" id="QAT42477.1"/>
    </source>
</evidence>
<dbReference type="GO" id="GO:0005829">
    <property type="term" value="C:cytosol"/>
    <property type="evidence" value="ECO:0007669"/>
    <property type="project" value="TreeGrafter"/>
</dbReference>
<dbReference type="GO" id="GO:0030145">
    <property type="term" value="F:manganese ion binding"/>
    <property type="evidence" value="ECO:0007669"/>
    <property type="project" value="UniProtKB-UniRule"/>
</dbReference>
<feature type="binding site" evidence="10 13">
    <location>
        <position position="408"/>
    </location>
    <ligand>
        <name>Mn(2+)</name>
        <dbReference type="ChEBI" id="CHEBI:29035"/>
        <label>1</label>
    </ligand>
</feature>
<feature type="binding site" evidence="10 12">
    <location>
        <position position="337"/>
    </location>
    <ligand>
        <name>substrate</name>
    </ligand>
</feature>